<evidence type="ECO:0000313" key="2">
    <source>
        <dbReference type="Proteomes" id="UP000569092"/>
    </source>
</evidence>
<dbReference type="Proteomes" id="UP000569092">
    <property type="component" value="Unassembled WGS sequence"/>
</dbReference>
<comment type="caution">
    <text evidence="1">The sequence shown here is derived from an EMBL/GenBank/DDBJ whole genome shotgun (WGS) entry which is preliminary data.</text>
</comment>
<dbReference type="AlphaFoldDB" id="A0A7W8N516"/>
<protein>
    <submittedName>
        <fullName evidence="1">Uncharacterized protein</fullName>
    </submittedName>
</protein>
<organism evidence="1 2">
    <name type="scientific">Tunturiibacter lichenicola</name>
    <dbReference type="NCBI Taxonomy" id="2051959"/>
    <lineage>
        <taxon>Bacteria</taxon>
        <taxon>Pseudomonadati</taxon>
        <taxon>Acidobacteriota</taxon>
        <taxon>Terriglobia</taxon>
        <taxon>Terriglobales</taxon>
        <taxon>Acidobacteriaceae</taxon>
        <taxon>Tunturiibacter</taxon>
    </lineage>
</organism>
<accession>A0A7W8N516</accession>
<sequence length="30" mass="3128">MELAASPIDRIMGLPAQAAAGQEAQTMKRA</sequence>
<gene>
    <name evidence="1" type="ORF">HDF10_004227</name>
</gene>
<name>A0A7W8N516_9BACT</name>
<reference evidence="1 2" key="1">
    <citation type="submission" date="2020-08" db="EMBL/GenBank/DDBJ databases">
        <title>Genomic Encyclopedia of Type Strains, Phase IV (KMG-V): Genome sequencing to study the core and pangenomes of soil and plant-associated prokaryotes.</title>
        <authorList>
            <person name="Whitman W."/>
        </authorList>
    </citation>
    <scope>NUCLEOTIDE SEQUENCE [LARGE SCALE GENOMIC DNA]</scope>
    <source>
        <strain evidence="1 2">M8US30</strain>
    </source>
</reference>
<proteinExistence type="predicted"/>
<dbReference type="EMBL" id="JACHDZ010000011">
    <property type="protein sequence ID" value="MBB5346217.1"/>
    <property type="molecule type" value="Genomic_DNA"/>
</dbReference>
<evidence type="ECO:0000313" key="1">
    <source>
        <dbReference type="EMBL" id="MBB5346217.1"/>
    </source>
</evidence>